<name>A0A1V6CB02_UNCT6</name>
<dbReference type="GO" id="GO:0004853">
    <property type="term" value="F:uroporphyrinogen decarboxylase activity"/>
    <property type="evidence" value="ECO:0007669"/>
    <property type="project" value="InterPro"/>
</dbReference>
<gene>
    <name evidence="2" type="ORF">BWX89_00658</name>
</gene>
<dbReference type="InterPro" id="IPR000257">
    <property type="entry name" value="Uroporphyrinogen_deCOase"/>
</dbReference>
<dbReference type="Pfam" id="PF01208">
    <property type="entry name" value="URO-D"/>
    <property type="match status" value="1"/>
</dbReference>
<dbReference type="GO" id="GO:0006779">
    <property type="term" value="P:porphyrin-containing compound biosynthetic process"/>
    <property type="evidence" value="ECO:0007669"/>
    <property type="project" value="InterPro"/>
</dbReference>
<dbReference type="InterPro" id="IPR038071">
    <property type="entry name" value="UROD/MetE-like_sf"/>
</dbReference>
<dbReference type="SUPFAM" id="SSF51726">
    <property type="entry name" value="UROD/MetE-like"/>
    <property type="match status" value="1"/>
</dbReference>
<feature type="domain" description="Uroporphyrinogen decarboxylase (URO-D)" evidence="1">
    <location>
        <begin position="192"/>
        <end position="382"/>
    </location>
</feature>
<evidence type="ECO:0000259" key="1">
    <source>
        <dbReference type="Pfam" id="PF01208"/>
    </source>
</evidence>
<reference evidence="2" key="1">
    <citation type="submission" date="2017-02" db="EMBL/GenBank/DDBJ databases">
        <title>Delving into the versatile metabolic prowess of the omnipresent phylum Bacteroidetes.</title>
        <authorList>
            <person name="Nobu M.K."/>
            <person name="Mei R."/>
            <person name="Narihiro T."/>
            <person name="Kuroda K."/>
            <person name="Liu W.-T."/>
        </authorList>
    </citation>
    <scope>NUCLEOTIDE SEQUENCE</scope>
    <source>
        <strain evidence="2">ADurb.Bin131</strain>
    </source>
</reference>
<sequence>MTNRERVKSILHYEDYDKMPLVHFGFWTETLQLWASQGYIRKEIAENWGDGNSFDDEISKILGFDFDWYSVFHPKLGLLPAFENKIIEELPDGTKKILNGEGVITLYRPGAGSIPADVDHLLKDRKSWEQLYLPKLQWNPDRVFKADVRVNGGMVPFEKGGMEFLKSDKRQFHYGLYCGSLYGWVRNWLTMEGACYLLVDDEPLFDEIIETNAEICYKAVKTTLETGAKFDFGHFWEDICFKNGPLIAPDVFRKKIGPYYRKICDVLNKYGINIVSVDCDGCIDTLVPTWLENGVNTMFPIEVGTWGGSIKKWRQKYGKDIRGVGGVNKVVFSKDKGAVDEEIKRICELVEMGGYIPCPDHRIPPDAKWENVVYYCEQMRKYLT</sequence>
<comment type="caution">
    <text evidence="2">The sequence shown here is derived from an EMBL/GenBank/DDBJ whole genome shotgun (WGS) entry which is preliminary data.</text>
</comment>
<protein>
    <submittedName>
        <fullName evidence="2">Uroporphyrinogen decarboxylase (URO-D)</fullName>
    </submittedName>
</protein>
<evidence type="ECO:0000313" key="2">
    <source>
        <dbReference type="EMBL" id="OQB74092.1"/>
    </source>
</evidence>
<organism evidence="2">
    <name type="scientific">candidate division TA06 bacterium ADurb.Bin131</name>
    <dbReference type="NCBI Taxonomy" id="1852827"/>
    <lineage>
        <taxon>Bacteria</taxon>
        <taxon>Bacteria division TA06</taxon>
    </lineage>
</organism>
<accession>A0A1V6CB02</accession>
<dbReference type="EMBL" id="MWDQ01000052">
    <property type="protein sequence ID" value="OQB74092.1"/>
    <property type="molecule type" value="Genomic_DNA"/>
</dbReference>
<dbReference type="Gene3D" id="3.20.20.210">
    <property type="match status" value="1"/>
</dbReference>
<dbReference type="Proteomes" id="UP000485562">
    <property type="component" value="Unassembled WGS sequence"/>
</dbReference>
<proteinExistence type="predicted"/>
<dbReference type="AlphaFoldDB" id="A0A1V6CB02"/>